<dbReference type="GO" id="GO:0006508">
    <property type="term" value="P:proteolysis"/>
    <property type="evidence" value="ECO:0007669"/>
    <property type="project" value="InterPro"/>
</dbReference>
<evidence type="ECO:0000313" key="3">
    <source>
        <dbReference type="EMBL" id="RMA58901.1"/>
    </source>
</evidence>
<dbReference type="Pfam" id="PF00656">
    <property type="entry name" value="Peptidase_C14"/>
    <property type="match status" value="1"/>
</dbReference>
<evidence type="ECO:0000259" key="2">
    <source>
        <dbReference type="Pfam" id="PF00656"/>
    </source>
</evidence>
<dbReference type="PANTHER" id="PTHR22576">
    <property type="entry name" value="MUCOSA ASSOCIATED LYMPHOID TISSUE LYMPHOMA TRANSLOCATION PROTEIN 1/PARACASPASE"/>
    <property type="match status" value="1"/>
</dbReference>
<comment type="caution">
    <text evidence="3">The sequence shown here is derived from an EMBL/GenBank/DDBJ whole genome shotgun (WGS) entry which is preliminary data.</text>
</comment>
<protein>
    <submittedName>
        <fullName evidence="3">Caspase domain-containing protein</fullName>
    </submittedName>
</protein>
<dbReference type="OrthoDB" id="9812126at2"/>
<evidence type="ECO:0000313" key="4">
    <source>
        <dbReference type="Proteomes" id="UP000271339"/>
    </source>
</evidence>
<dbReference type="Proteomes" id="UP000271339">
    <property type="component" value="Unassembled WGS sequence"/>
</dbReference>
<evidence type="ECO:0000256" key="1">
    <source>
        <dbReference type="SAM" id="Phobius"/>
    </source>
</evidence>
<dbReference type="EMBL" id="REFC01000013">
    <property type="protein sequence ID" value="RMA58901.1"/>
    <property type="molecule type" value="Genomic_DNA"/>
</dbReference>
<keyword evidence="1" id="KW-0812">Transmembrane</keyword>
<dbReference type="RefSeq" id="WP_121907839.1">
    <property type="nucleotide sequence ID" value="NZ_REFC01000013.1"/>
</dbReference>
<dbReference type="GO" id="GO:0004197">
    <property type="term" value="F:cysteine-type endopeptidase activity"/>
    <property type="evidence" value="ECO:0007669"/>
    <property type="project" value="InterPro"/>
</dbReference>
<accession>A0A3L9YE15</accession>
<dbReference type="Gene3D" id="3.40.50.1460">
    <property type="match status" value="1"/>
</dbReference>
<reference evidence="3 4" key="1">
    <citation type="submission" date="2018-10" db="EMBL/GenBank/DDBJ databases">
        <title>Genomic Encyclopedia of Archaeal and Bacterial Type Strains, Phase II (KMG-II): from individual species to whole genera.</title>
        <authorList>
            <person name="Goeker M."/>
        </authorList>
    </citation>
    <scope>NUCLEOTIDE SEQUENCE [LARGE SCALE GENOMIC DNA]</scope>
    <source>
        <strain evidence="3 4">DSM 23424</strain>
    </source>
</reference>
<dbReference type="PANTHER" id="PTHR22576:SF37">
    <property type="entry name" value="MUCOSA-ASSOCIATED LYMPHOID TISSUE LYMPHOMA TRANSLOCATION PROTEIN 1"/>
    <property type="match status" value="1"/>
</dbReference>
<keyword evidence="1" id="KW-1133">Transmembrane helix</keyword>
<keyword evidence="1" id="KW-0472">Membrane</keyword>
<keyword evidence="4" id="KW-1185">Reference proteome</keyword>
<dbReference type="SUPFAM" id="SSF52129">
    <property type="entry name" value="Caspase-like"/>
    <property type="match status" value="1"/>
</dbReference>
<dbReference type="InterPro" id="IPR052039">
    <property type="entry name" value="Caspase-related_regulators"/>
</dbReference>
<organism evidence="3 4">
    <name type="scientific">Ulvibacter antarcticus</name>
    <dbReference type="NCBI Taxonomy" id="442714"/>
    <lineage>
        <taxon>Bacteria</taxon>
        <taxon>Pseudomonadati</taxon>
        <taxon>Bacteroidota</taxon>
        <taxon>Flavobacteriia</taxon>
        <taxon>Flavobacteriales</taxon>
        <taxon>Flavobacteriaceae</taxon>
        <taxon>Ulvibacter</taxon>
    </lineage>
</organism>
<dbReference type="AlphaFoldDB" id="A0A3L9YE15"/>
<dbReference type="InterPro" id="IPR011600">
    <property type="entry name" value="Pept_C14_caspase"/>
</dbReference>
<dbReference type="InterPro" id="IPR029030">
    <property type="entry name" value="Caspase-like_dom_sf"/>
</dbReference>
<feature type="domain" description="Peptidase C14 caspase" evidence="2">
    <location>
        <begin position="46"/>
        <end position="182"/>
    </location>
</feature>
<proteinExistence type="predicted"/>
<feature type="transmembrane region" description="Helical" evidence="1">
    <location>
        <begin position="12"/>
        <end position="33"/>
    </location>
</feature>
<gene>
    <name evidence="3" type="ORF">BXY75_2283</name>
</gene>
<sequence>MGRDCKVTLLDFPHLRIILSIVFISLLSSILLAQPSKNDTVGTNQNVALLIANENYKRGLDVPGAIDNVRILKDSLVKVGLNVTMLINASQKEILNAIDQFNINSAAVSYSLFYYEGHTATINNTTYLLPIETKGKSEKQLIASGIALESIFQKEEGNTPRIIIINGCFRSNFKYLKELSKETKCYGFPNNFSGYNHLAFITPTVNTIVSEKVKSSGFAPLLSTTISKNRYIKKSLHYTSTWLPYVKNSNEDIISSNAMNTYMTWGGIKDDVDFLPSFLEAFPWPPPKASERTVINRDIFKGCQNFKDVDDILYKVLNTNGYDGKGYYLIMPEADKVQGFAIATRIEQINTDGTPKESPDRWRTSWRENSFSPFQYLKSIFLPEKGYFRVIVFVITDLSVKTTNSSPSRDTSLAWVAEGGSVLPAVIGAYDFTEDFNVTALIYEYEVPENNESAILVAPSSITGKTHLLKANLWTIQQLTKD</sequence>
<name>A0A3L9YE15_9FLAO</name>